<dbReference type="InterPro" id="IPR025974">
    <property type="entry name" value="Mif2/CENP-C_cupin"/>
</dbReference>
<proteinExistence type="inferred from homology"/>
<dbReference type="Pfam" id="PF11699">
    <property type="entry name" value="CENP-C_C"/>
    <property type="match status" value="1"/>
</dbReference>
<feature type="compositionally biased region" description="Basic residues" evidence="5">
    <location>
        <begin position="322"/>
        <end position="331"/>
    </location>
</feature>
<evidence type="ECO:0000256" key="4">
    <source>
        <dbReference type="ARBA" id="ARBA00023242"/>
    </source>
</evidence>
<sequence>MSARRTSRRRVQETLGPELIGLSAGHRAPRDAKRKSDGSYDMDDFFSDRSEPVDDLEDSQDLPSPVSTAPPSTRATLGKKGPISRVTSTPAVSSPLSRQGNKTPQSLHKPSPAMSSIKRSSKRTSLAPGTPMTPEVPPPDFDDAPTPGAQTPVQAIDFDGGDATPTNASHQSAAAEASPAPAESSQTDNAEEEGATAPSAAKASAKRAPRARGMDINVMNILEPHAEGRPQRKRIPPTRFWKGEKPIYVPRTLDQLGPPPLPCRFMASMTLCWLTRPNPLTNIAIATSFLLSTDADEVDGHRTGTMTIADVLTKPTPAVEHKRMRRTKRKLTKAEKMAAGSRTPVVTPKRPRGELNPMDVRVLESPEIPVIDYTSDKPDETVPLKVAMTYAMQQWASTPKNPGLKYSKNFQDRTCGWSSGMLELDFGASKGEVSSTNNFMLFSVLSGVVQATVNESKITLGPGGTFFVPPNNKYGLINQSDDCKVILSFASVQLKR</sequence>
<dbReference type="GeneID" id="5895818"/>
<keyword evidence="4" id="KW-0539">Nucleus</keyword>
<dbReference type="SUPFAM" id="SSF51182">
    <property type="entry name" value="RmlC-like cupins"/>
    <property type="match status" value="1"/>
</dbReference>
<dbReference type="GO" id="GO:0005634">
    <property type="term" value="C:nucleus"/>
    <property type="evidence" value="ECO:0007669"/>
    <property type="project" value="UniProtKB-SubCell"/>
</dbReference>
<feature type="domain" description="Mif2/CENP-C cupin" evidence="6">
    <location>
        <begin position="405"/>
        <end position="482"/>
    </location>
</feature>
<feature type="compositionally biased region" description="Basic and acidic residues" evidence="5">
    <location>
        <begin position="28"/>
        <end position="38"/>
    </location>
</feature>
<dbReference type="Gene3D" id="2.60.120.10">
    <property type="entry name" value="Jelly Rolls"/>
    <property type="match status" value="1"/>
</dbReference>
<evidence type="ECO:0000256" key="5">
    <source>
        <dbReference type="SAM" id="MobiDB-lite"/>
    </source>
</evidence>
<evidence type="ECO:0000259" key="6">
    <source>
        <dbReference type="Pfam" id="PF11699"/>
    </source>
</evidence>
<name>A9VCU0_MONBE</name>
<feature type="compositionally biased region" description="Low complexity" evidence="5">
    <location>
        <begin position="168"/>
        <end position="186"/>
    </location>
</feature>
<dbReference type="GO" id="GO:0019237">
    <property type="term" value="F:centromeric DNA binding"/>
    <property type="evidence" value="ECO:0007669"/>
    <property type="project" value="InterPro"/>
</dbReference>
<evidence type="ECO:0000256" key="1">
    <source>
        <dbReference type="ARBA" id="ARBA00004123"/>
    </source>
</evidence>
<dbReference type="InParanoid" id="A9VCU0"/>
<dbReference type="KEGG" id="mbr:MONBRDRAFT_39193"/>
<accession>A9VCU0</accession>
<protein>
    <recommendedName>
        <fullName evidence="6">Mif2/CENP-C cupin domain-containing protein</fullName>
    </recommendedName>
</protein>
<dbReference type="InterPro" id="IPR014710">
    <property type="entry name" value="RmlC-like_jellyroll"/>
</dbReference>
<keyword evidence="3" id="KW-0238">DNA-binding</keyword>
<evidence type="ECO:0000256" key="3">
    <source>
        <dbReference type="ARBA" id="ARBA00023125"/>
    </source>
</evidence>
<dbReference type="PANTHER" id="PTHR16684">
    <property type="entry name" value="CENTROMERE PROTEIN C"/>
    <property type="match status" value="1"/>
</dbReference>
<dbReference type="EMBL" id="CH991583">
    <property type="protein sequence ID" value="EDQ84625.1"/>
    <property type="molecule type" value="Genomic_DNA"/>
</dbReference>
<dbReference type="InterPro" id="IPR028386">
    <property type="entry name" value="CENP-C/Mif2/cnp3"/>
</dbReference>
<feature type="region of interest" description="Disordered" evidence="5">
    <location>
        <begin position="319"/>
        <end position="355"/>
    </location>
</feature>
<reference evidence="7 8" key="1">
    <citation type="journal article" date="2008" name="Nature">
        <title>The genome of the choanoflagellate Monosiga brevicollis and the origin of metazoans.</title>
        <authorList>
            <consortium name="JGI Sequencing"/>
            <person name="King N."/>
            <person name="Westbrook M.J."/>
            <person name="Young S.L."/>
            <person name="Kuo A."/>
            <person name="Abedin M."/>
            <person name="Chapman J."/>
            <person name="Fairclough S."/>
            <person name="Hellsten U."/>
            <person name="Isogai Y."/>
            <person name="Letunic I."/>
            <person name="Marr M."/>
            <person name="Pincus D."/>
            <person name="Putnam N."/>
            <person name="Rokas A."/>
            <person name="Wright K.J."/>
            <person name="Zuzow R."/>
            <person name="Dirks W."/>
            <person name="Good M."/>
            <person name="Goodstein D."/>
            <person name="Lemons D."/>
            <person name="Li W."/>
            <person name="Lyons J.B."/>
            <person name="Morris A."/>
            <person name="Nichols S."/>
            <person name="Richter D.J."/>
            <person name="Salamov A."/>
            <person name="Bork P."/>
            <person name="Lim W.A."/>
            <person name="Manning G."/>
            <person name="Miller W.T."/>
            <person name="McGinnis W."/>
            <person name="Shapiro H."/>
            <person name="Tjian R."/>
            <person name="Grigoriev I.V."/>
            <person name="Rokhsar D."/>
        </authorList>
    </citation>
    <scope>NUCLEOTIDE SEQUENCE [LARGE SCALE GENOMIC DNA]</scope>
    <source>
        <strain evidence="8">MX1 / ATCC 50154</strain>
    </source>
</reference>
<feature type="compositionally biased region" description="Polar residues" evidence="5">
    <location>
        <begin position="61"/>
        <end position="75"/>
    </location>
</feature>
<dbReference type="AlphaFoldDB" id="A9VCU0"/>
<evidence type="ECO:0000313" key="7">
    <source>
        <dbReference type="EMBL" id="EDQ84625.1"/>
    </source>
</evidence>
<dbReference type="Proteomes" id="UP000001357">
    <property type="component" value="Unassembled WGS sequence"/>
</dbReference>
<evidence type="ECO:0000313" key="8">
    <source>
        <dbReference type="Proteomes" id="UP000001357"/>
    </source>
</evidence>
<dbReference type="RefSeq" id="XP_001750529.1">
    <property type="nucleotide sequence ID" value="XM_001750477.1"/>
</dbReference>
<feature type="region of interest" description="Disordered" evidence="5">
    <location>
        <begin position="1"/>
        <end position="212"/>
    </location>
</feature>
<dbReference type="InterPro" id="IPR011051">
    <property type="entry name" value="RmlC_Cupin_sf"/>
</dbReference>
<dbReference type="GO" id="GO:0051382">
    <property type="term" value="P:kinetochore assembly"/>
    <property type="evidence" value="ECO:0007669"/>
    <property type="project" value="InterPro"/>
</dbReference>
<comment type="subcellular location">
    <subcellularLocation>
        <location evidence="1">Nucleus</location>
    </subcellularLocation>
</comment>
<dbReference type="GO" id="GO:0000776">
    <property type="term" value="C:kinetochore"/>
    <property type="evidence" value="ECO:0007669"/>
    <property type="project" value="InterPro"/>
</dbReference>
<gene>
    <name evidence="7" type="ORF">MONBRDRAFT_39193</name>
</gene>
<feature type="compositionally biased region" description="Polar residues" evidence="5">
    <location>
        <begin position="85"/>
        <end position="118"/>
    </location>
</feature>
<comment type="similarity">
    <text evidence="2">Belongs to the CENP-C/MIF2 family.</text>
</comment>
<organism evidence="7 8">
    <name type="scientific">Monosiga brevicollis</name>
    <name type="common">Choanoflagellate</name>
    <dbReference type="NCBI Taxonomy" id="81824"/>
    <lineage>
        <taxon>Eukaryota</taxon>
        <taxon>Choanoflagellata</taxon>
        <taxon>Craspedida</taxon>
        <taxon>Salpingoecidae</taxon>
        <taxon>Monosiga</taxon>
    </lineage>
</organism>
<keyword evidence="8" id="KW-1185">Reference proteome</keyword>
<dbReference type="PANTHER" id="PTHR16684:SF11">
    <property type="entry name" value="CENTROMERE PROTEIN C"/>
    <property type="match status" value="1"/>
</dbReference>
<evidence type="ECO:0000256" key="2">
    <source>
        <dbReference type="ARBA" id="ARBA00010291"/>
    </source>
</evidence>